<keyword evidence="3" id="KW-1185">Reference proteome</keyword>
<dbReference type="STRING" id="478801.Ksed_25090"/>
<feature type="region of interest" description="Disordered" evidence="1">
    <location>
        <begin position="152"/>
        <end position="177"/>
    </location>
</feature>
<dbReference type="KEGG" id="kse:Ksed_25090"/>
<evidence type="ECO:0000256" key="1">
    <source>
        <dbReference type="SAM" id="MobiDB-lite"/>
    </source>
</evidence>
<feature type="compositionally biased region" description="Polar residues" evidence="1">
    <location>
        <begin position="165"/>
        <end position="177"/>
    </location>
</feature>
<reference evidence="2 3" key="1">
    <citation type="journal article" date="2009" name="Stand. Genomic Sci.">
        <title>Complete genome sequence of Kytococcus sedentarius type strain (541).</title>
        <authorList>
            <person name="Sims D."/>
            <person name="Brettin T."/>
            <person name="Detter J.C."/>
            <person name="Han C."/>
            <person name="Lapidus A."/>
            <person name="Copeland A."/>
            <person name="Glavina Del Rio T."/>
            <person name="Nolan M."/>
            <person name="Chen F."/>
            <person name="Lucas S."/>
            <person name="Tice H."/>
            <person name="Cheng J.F."/>
            <person name="Bruce D."/>
            <person name="Goodwin L."/>
            <person name="Pitluck S."/>
            <person name="Ovchinnikova G."/>
            <person name="Pati A."/>
            <person name="Ivanova N."/>
            <person name="Mavrommatis K."/>
            <person name="Chen A."/>
            <person name="Palaniappan K."/>
            <person name="D'haeseleer P."/>
            <person name="Chain P."/>
            <person name="Bristow J."/>
            <person name="Eisen J.A."/>
            <person name="Markowitz V."/>
            <person name="Hugenholtz P."/>
            <person name="Schneider S."/>
            <person name="Goker M."/>
            <person name="Pukall R."/>
            <person name="Kyrpides N.C."/>
            <person name="Klenk H.P."/>
        </authorList>
    </citation>
    <scope>NUCLEOTIDE SEQUENCE [LARGE SCALE GENOMIC DNA]</scope>
    <source>
        <strain evidence="3">ATCC 14392 / DSM 20547 / JCM 11482 / CCUG 33030 / NBRC 15357 / NCTC 11040 / CCM 314 / 541</strain>
    </source>
</reference>
<dbReference type="AlphaFoldDB" id="C7NG64"/>
<dbReference type="Proteomes" id="UP000006666">
    <property type="component" value="Chromosome"/>
</dbReference>
<sequence>MATVLLVGLAGCNNNQTSDGMAAAEPSRSGTVAVSKVETADSIQDIEAEADVFVTGRATGHEVLDVKGIPFTRSTFAVTASSVPELVGSSVKVRQTGDGTAAVSELPEILDPSREYTLALTDFEGPQEVDQEYVITFDEGIWERRADGPRNAAVQAGSAKKALEATTQELSRLTQPD</sequence>
<evidence type="ECO:0000313" key="2">
    <source>
        <dbReference type="EMBL" id="ACV07473.1"/>
    </source>
</evidence>
<gene>
    <name evidence="2" type="ordered locus">Ksed_25090</name>
</gene>
<organism evidence="2 3">
    <name type="scientific">Kytococcus sedentarius (strain ATCC 14392 / DSM 20547 / JCM 11482 / CCUG 33030 / NBRC 15357 / NCTC 11040 / CCM 314 / 541)</name>
    <name type="common">Micrococcus sedentarius</name>
    <dbReference type="NCBI Taxonomy" id="478801"/>
    <lineage>
        <taxon>Bacteria</taxon>
        <taxon>Bacillati</taxon>
        <taxon>Actinomycetota</taxon>
        <taxon>Actinomycetes</taxon>
        <taxon>Micrococcales</taxon>
        <taxon>Kytococcaceae</taxon>
        <taxon>Kytococcus</taxon>
    </lineage>
</organism>
<accession>C7NG64</accession>
<protein>
    <submittedName>
        <fullName evidence="2">Uncharacterized protein</fullName>
    </submittedName>
</protein>
<dbReference type="HOGENOM" id="CLU_1516007_0_0_11"/>
<proteinExistence type="predicted"/>
<dbReference type="EMBL" id="CP001686">
    <property type="protein sequence ID" value="ACV07473.1"/>
    <property type="molecule type" value="Genomic_DNA"/>
</dbReference>
<evidence type="ECO:0000313" key="3">
    <source>
        <dbReference type="Proteomes" id="UP000006666"/>
    </source>
</evidence>
<name>C7NG64_KYTSD</name>
<dbReference type="RefSeq" id="WP_015780399.1">
    <property type="nucleotide sequence ID" value="NC_013169.1"/>
</dbReference>